<evidence type="ECO:0000313" key="2">
    <source>
        <dbReference type="EMBL" id="TSK72115.1"/>
    </source>
</evidence>
<comment type="caution">
    <text evidence="2">The sequence shown here is derived from an EMBL/GenBank/DDBJ whole genome shotgun (WGS) entry which is preliminary data.</text>
</comment>
<dbReference type="EMBL" id="VCAZ01000019">
    <property type="protein sequence ID" value="TSK72115.1"/>
    <property type="molecule type" value="Genomic_DNA"/>
</dbReference>
<feature type="compositionally biased region" description="Basic and acidic residues" evidence="1">
    <location>
        <begin position="1"/>
        <end position="11"/>
    </location>
</feature>
<name>A0A556TUF9_BAGYA</name>
<sequence>MKKIASDEIKGSIDQSPETLAGGCTVTLEDPEVVVTPPLTLAPVDGPTLVAGFVPAVDDDDAAPFCNADVKLPYLAIAHRKLPHIALRQTVQHVHISMSVSH</sequence>
<proteinExistence type="predicted"/>
<keyword evidence="3" id="KW-1185">Reference proteome</keyword>
<evidence type="ECO:0000313" key="3">
    <source>
        <dbReference type="Proteomes" id="UP000319801"/>
    </source>
</evidence>
<dbReference type="Proteomes" id="UP000319801">
    <property type="component" value="Unassembled WGS sequence"/>
</dbReference>
<accession>A0A556TUF9</accession>
<protein>
    <submittedName>
        <fullName evidence="2">Uncharacterized protein</fullName>
    </submittedName>
</protein>
<evidence type="ECO:0000256" key="1">
    <source>
        <dbReference type="SAM" id="MobiDB-lite"/>
    </source>
</evidence>
<reference evidence="2 3" key="1">
    <citation type="journal article" date="2019" name="Genome Biol. Evol.">
        <title>Whole-Genome Sequencing of the Giant Devil Catfish, Bagarius yarrelli.</title>
        <authorList>
            <person name="Jiang W."/>
            <person name="Lv Y."/>
            <person name="Cheng L."/>
            <person name="Yang K."/>
            <person name="Chao B."/>
            <person name="Wang X."/>
            <person name="Li Y."/>
            <person name="Pan X."/>
            <person name="You X."/>
            <person name="Zhang Y."/>
            <person name="Yang J."/>
            <person name="Li J."/>
            <person name="Zhang X."/>
            <person name="Liu S."/>
            <person name="Sun C."/>
            <person name="Yang J."/>
            <person name="Shi Q."/>
        </authorList>
    </citation>
    <scope>NUCLEOTIDE SEQUENCE [LARGE SCALE GENOMIC DNA]</scope>
    <source>
        <strain evidence="2">JWS20170419001</strain>
        <tissue evidence="2">Muscle</tissue>
    </source>
</reference>
<organism evidence="2 3">
    <name type="scientific">Bagarius yarrelli</name>
    <name type="common">Goonch</name>
    <name type="synonym">Bagrus yarrelli</name>
    <dbReference type="NCBI Taxonomy" id="175774"/>
    <lineage>
        <taxon>Eukaryota</taxon>
        <taxon>Metazoa</taxon>
        <taxon>Chordata</taxon>
        <taxon>Craniata</taxon>
        <taxon>Vertebrata</taxon>
        <taxon>Euteleostomi</taxon>
        <taxon>Actinopterygii</taxon>
        <taxon>Neopterygii</taxon>
        <taxon>Teleostei</taxon>
        <taxon>Ostariophysi</taxon>
        <taxon>Siluriformes</taxon>
        <taxon>Sisoridae</taxon>
        <taxon>Sisorinae</taxon>
        <taxon>Bagarius</taxon>
    </lineage>
</organism>
<dbReference type="AlphaFoldDB" id="A0A556TUF9"/>
<feature type="region of interest" description="Disordered" evidence="1">
    <location>
        <begin position="1"/>
        <end position="22"/>
    </location>
</feature>
<gene>
    <name evidence="2" type="ORF">Baya_3099</name>
</gene>